<dbReference type="AlphaFoldDB" id="A0A5B0RDJ6"/>
<dbReference type="PANTHER" id="PTHR33069:SF3">
    <property type="entry name" value="DYNEIN HEAVY CHAIN TAIL DOMAIN-CONTAINING PROTEIN"/>
    <property type="match status" value="1"/>
</dbReference>
<evidence type="ECO:0000313" key="2">
    <source>
        <dbReference type="Proteomes" id="UP000325313"/>
    </source>
</evidence>
<comment type="caution">
    <text evidence="1">The sequence shown here is derived from an EMBL/GenBank/DDBJ whole genome shotgun (WGS) entry which is preliminary data.</text>
</comment>
<reference evidence="1 2" key="1">
    <citation type="submission" date="2019-05" db="EMBL/GenBank/DDBJ databases">
        <title>Emergence of the Ug99 lineage of the wheat stem rust pathogen through somatic hybridization.</title>
        <authorList>
            <person name="Li F."/>
            <person name="Upadhyaya N.M."/>
            <person name="Sperschneider J."/>
            <person name="Matny O."/>
            <person name="Nguyen-Phuc H."/>
            <person name="Mago R."/>
            <person name="Raley C."/>
            <person name="Miller M.E."/>
            <person name="Silverstein K.A.T."/>
            <person name="Henningsen E."/>
            <person name="Hirsch C.D."/>
            <person name="Visser B."/>
            <person name="Pretorius Z.A."/>
            <person name="Steffenson B.J."/>
            <person name="Schwessinger B."/>
            <person name="Dodds P.N."/>
            <person name="Figueroa M."/>
        </authorList>
    </citation>
    <scope>NUCLEOTIDE SEQUENCE [LARGE SCALE GENOMIC DNA]</scope>
    <source>
        <strain evidence="1 2">Ug99</strain>
    </source>
</reference>
<protein>
    <submittedName>
        <fullName evidence="1">Uncharacterized protein</fullName>
    </submittedName>
</protein>
<proteinExistence type="predicted"/>
<sequence length="393" mass="44991">MSEPIGAQTKHIGDLVVQGFGNLKRKYSQLREARMAGTVNRVNSREIHYNRLHSSLLPLLQQQIQTISILLEPQALWNEPESRLRQVLEIQPELDFNLSEIDSAALIVCPGSIHSTTQTDLNDQELKEFKTYRLIELDGMINFTLHNICSIFHDAPEKIEQMQLSTGQLFDEWDGDLVSAHEDSSRTAVEWIGYTIRHLKGSELDVVEDCGRCARPGIDELLDRVISIVDPTIRPTRFSHRRLIRQPIIQLTKLIIPIIKLVQLFFKKLSKAGLNNKKSLNLPAFTQMNSNQLKALSRSAGKFYRDLNELVRLLTDADARIGEALVIDHQLLIQTAQRLVIKSEAPLLSIFLYFIPLINHLPDQNFYHTWFVTWNILINAAVHNFVQLARNLN</sequence>
<dbReference type="PANTHER" id="PTHR33069">
    <property type="entry name" value="CHROMOSOME 7, WHOLE GENOME SHOTGUN SEQUENCE-RELATED"/>
    <property type="match status" value="1"/>
</dbReference>
<evidence type="ECO:0000313" key="1">
    <source>
        <dbReference type="EMBL" id="KAA1123492.1"/>
    </source>
</evidence>
<accession>A0A5B0RDJ6</accession>
<dbReference type="EMBL" id="VDEP01000208">
    <property type="protein sequence ID" value="KAA1123492.1"/>
    <property type="molecule type" value="Genomic_DNA"/>
</dbReference>
<organism evidence="1 2">
    <name type="scientific">Puccinia graminis f. sp. tritici</name>
    <dbReference type="NCBI Taxonomy" id="56615"/>
    <lineage>
        <taxon>Eukaryota</taxon>
        <taxon>Fungi</taxon>
        <taxon>Dikarya</taxon>
        <taxon>Basidiomycota</taxon>
        <taxon>Pucciniomycotina</taxon>
        <taxon>Pucciniomycetes</taxon>
        <taxon>Pucciniales</taxon>
        <taxon>Pucciniaceae</taxon>
        <taxon>Puccinia</taxon>
    </lineage>
</organism>
<gene>
    <name evidence="1" type="ORF">PGTUg99_020867</name>
</gene>
<name>A0A5B0RDJ6_PUCGR</name>
<dbReference type="Proteomes" id="UP000325313">
    <property type="component" value="Unassembled WGS sequence"/>
</dbReference>